<dbReference type="Proteomes" id="UP000318578">
    <property type="component" value="Unassembled WGS sequence"/>
</dbReference>
<feature type="transmembrane region" description="Helical" evidence="8">
    <location>
        <begin position="415"/>
        <end position="441"/>
    </location>
</feature>
<evidence type="ECO:0000256" key="1">
    <source>
        <dbReference type="ARBA" id="ARBA00004651"/>
    </source>
</evidence>
<comment type="subcellular location">
    <subcellularLocation>
        <location evidence="1 8">Cell membrane</location>
        <topology evidence="1 8">Multi-pass membrane protein</topology>
    </subcellularLocation>
</comment>
<comment type="similarity">
    <text evidence="2 8">Belongs to the lactate permease family.</text>
</comment>
<reference evidence="9 10" key="1">
    <citation type="submission" date="2019-07" db="EMBL/GenBank/DDBJ databases">
        <title>New species of Amycolatopsis and Streptomyces.</title>
        <authorList>
            <person name="Duangmal K."/>
            <person name="Teo W.F.A."/>
            <person name="Lipun K."/>
        </authorList>
    </citation>
    <scope>NUCLEOTIDE SEQUENCE [LARGE SCALE GENOMIC DNA]</scope>
    <source>
        <strain evidence="9 10">JCM 30562</strain>
    </source>
</reference>
<dbReference type="Pfam" id="PF02652">
    <property type="entry name" value="Lactate_perm"/>
    <property type="match status" value="1"/>
</dbReference>
<evidence type="ECO:0000256" key="4">
    <source>
        <dbReference type="ARBA" id="ARBA00022475"/>
    </source>
</evidence>
<keyword evidence="10" id="KW-1185">Reference proteome</keyword>
<comment type="caution">
    <text evidence="9">The sequence shown here is derived from an EMBL/GenBank/DDBJ whole genome shotgun (WGS) entry which is preliminary data.</text>
</comment>
<feature type="transmembrane region" description="Helical" evidence="8">
    <location>
        <begin position="512"/>
        <end position="530"/>
    </location>
</feature>
<dbReference type="EMBL" id="VJZA01000004">
    <property type="protein sequence ID" value="TVT25102.1"/>
    <property type="molecule type" value="Genomic_DNA"/>
</dbReference>
<evidence type="ECO:0000256" key="6">
    <source>
        <dbReference type="ARBA" id="ARBA00022989"/>
    </source>
</evidence>
<protein>
    <recommendedName>
        <fullName evidence="8">L-lactate permease</fullName>
    </recommendedName>
</protein>
<evidence type="ECO:0000256" key="2">
    <source>
        <dbReference type="ARBA" id="ARBA00010100"/>
    </source>
</evidence>
<evidence type="ECO:0000256" key="7">
    <source>
        <dbReference type="ARBA" id="ARBA00023136"/>
    </source>
</evidence>
<feature type="transmembrane region" description="Helical" evidence="8">
    <location>
        <begin position="355"/>
        <end position="378"/>
    </location>
</feature>
<gene>
    <name evidence="9" type="ORF">FNH06_04610</name>
</gene>
<keyword evidence="5 8" id="KW-0812">Transmembrane</keyword>
<evidence type="ECO:0000256" key="3">
    <source>
        <dbReference type="ARBA" id="ARBA00022448"/>
    </source>
</evidence>
<feature type="transmembrane region" description="Helical" evidence="8">
    <location>
        <begin position="71"/>
        <end position="93"/>
    </location>
</feature>
<accession>A0A558ALG3</accession>
<dbReference type="RefSeq" id="WP_144634055.1">
    <property type="nucleotide sequence ID" value="NZ_BNAX01000015.1"/>
</dbReference>
<dbReference type="PANTHER" id="PTHR30003:SF0">
    <property type="entry name" value="GLYCOLATE PERMEASE GLCA-RELATED"/>
    <property type="match status" value="1"/>
</dbReference>
<sequence>MHHQLITPVGRSLAWSALTASLPLVLLLVLLGVVRMRAHWAALISVLAALAVAVLVYRLPPVTALSTTVEGAAAGLFPIVWIVLNAVWVNRLVQVSGYLDRVRETFLVLSDDVRVQALVVAFCFGSLLEAMAGFGAPIAVVAALLLAMGYSPVRAATVALFADAAGTAFGSVGNPILTLSKTTGLAAEPLGDMVGRQSAMVAFFVPFVLLLVLGGWRCLRELWPLALALAAGFSVGQFVVSNYVAFQLADLGGAVLAALAGVAVLRLRRTRPVAAEAPGAARSPTAMRSRPLTLWPTVRAFVPYAVLTALLALVSIDGPVSRAVGGLSVSFVWPGTKVVRPNGSPVSLRTFTIDFVSATGTVLLVTGLIAMLVLRIRWRTGLREYKASAVQIRFAAATVMCVLAFAYLLNYSGQAATIGAFFAGAGSAFVLLSPVLGWLGVAATGSDTSANALFGAVQVASAQHIGVSAYLLAGANSAAGSLGKLISPQNLAMAAAAVGLSGHEGVLFRRTFWWSLLYLALFIVIIYLMAKGPLSGIVI</sequence>
<feature type="transmembrane region" description="Helical" evidence="8">
    <location>
        <begin position="113"/>
        <end position="146"/>
    </location>
</feature>
<keyword evidence="7 8" id="KW-0472">Membrane</keyword>
<dbReference type="GO" id="GO:0015295">
    <property type="term" value="F:solute:proton symporter activity"/>
    <property type="evidence" value="ECO:0007669"/>
    <property type="project" value="TreeGrafter"/>
</dbReference>
<keyword evidence="4 8" id="KW-1003">Cell membrane</keyword>
<keyword evidence="3 8" id="KW-0813">Transport</keyword>
<evidence type="ECO:0000256" key="5">
    <source>
        <dbReference type="ARBA" id="ARBA00022692"/>
    </source>
</evidence>
<feature type="transmembrane region" description="Helical" evidence="8">
    <location>
        <begin position="222"/>
        <end position="240"/>
    </location>
</feature>
<proteinExistence type="inferred from homology"/>
<feature type="transmembrane region" description="Helical" evidence="8">
    <location>
        <begin position="453"/>
        <end position="473"/>
    </location>
</feature>
<dbReference type="InterPro" id="IPR003804">
    <property type="entry name" value="Lactate_perm"/>
</dbReference>
<feature type="transmembrane region" description="Helical" evidence="8">
    <location>
        <begin position="390"/>
        <end position="409"/>
    </location>
</feature>
<dbReference type="PANTHER" id="PTHR30003">
    <property type="entry name" value="L-LACTATE PERMEASE"/>
    <property type="match status" value="1"/>
</dbReference>
<feature type="transmembrane region" description="Helical" evidence="8">
    <location>
        <begin position="12"/>
        <end position="34"/>
    </location>
</feature>
<evidence type="ECO:0000256" key="8">
    <source>
        <dbReference type="RuleBase" id="RU365092"/>
    </source>
</evidence>
<dbReference type="NCBIfam" id="TIGR00795">
    <property type="entry name" value="lctP"/>
    <property type="match status" value="1"/>
</dbReference>
<feature type="transmembrane region" description="Helical" evidence="8">
    <location>
        <begin position="246"/>
        <end position="265"/>
    </location>
</feature>
<feature type="transmembrane region" description="Helical" evidence="8">
    <location>
        <begin position="292"/>
        <end position="316"/>
    </location>
</feature>
<comment type="function">
    <text evidence="8">Uptake of L-lactate across the membrane. Can also transport D-lactate and glycolate.</text>
</comment>
<feature type="transmembrane region" description="Helical" evidence="8">
    <location>
        <begin position="158"/>
        <end position="177"/>
    </location>
</feature>
<evidence type="ECO:0000313" key="10">
    <source>
        <dbReference type="Proteomes" id="UP000318578"/>
    </source>
</evidence>
<feature type="transmembrane region" description="Helical" evidence="8">
    <location>
        <begin position="197"/>
        <end position="215"/>
    </location>
</feature>
<dbReference type="OrthoDB" id="9761056at2"/>
<keyword evidence="6 8" id="KW-1133">Transmembrane helix</keyword>
<organism evidence="9 10">
    <name type="scientific">Amycolatopsis acidiphila</name>
    <dbReference type="NCBI Taxonomy" id="715473"/>
    <lineage>
        <taxon>Bacteria</taxon>
        <taxon>Bacillati</taxon>
        <taxon>Actinomycetota</taxon>
        <taxon>Actinomycetes</taxon>
        <taxon>Pseudonocardiales</taxon>
        <taxon>Pseudonocardiaceae</taxon>
        <taxon>Amycolatopsis</taxon>
    </lineage>
</organism>
<name>A0A558ALG3_9PSEU</name>
<dbReference type="GO" id="GO:0015129">
    <property type="term" value="F:lactate transmembrane transporter activity"/>
    <property type="evidence" value="ECO:0007669"/>
    <property type="project" value="UniProtKB-UniRule"/>
</dbReference>
<dbReference type="GO" id="GO:0005886">
    <property type="term" value="C:plasma membrane"/>
    <property type="evidence" value="ECO:0007669"/>
    <property type="project" value="UniProtKB-SubCell"/>
</dbReference>
<dbReference type="AlphaFoldDB" id="A0A558ALG3"/>
<feature type="transmembrane region" description="Helical" evidence="8">
    <location>
        <begin position="40"/>
        <end position="59"/>
    </location>
</feature>
<evidence type="ECO:0000313" key="9">
    <source>
        <dbReference type="EMBL" id="TVT25102.1"/>
    </source>
</evidence>